<keyword evidence="3" id="KW-0170">Cobalt</keyword>
<protein>
    <recommendedName>
        <fullName evidence="4">chitin deacetylase</fullName>
        <ecNumber evidence="4">3.5.1.41</ecNumber>
    </recommendedName>
</protein>
<evidence type="ECO:0000259" key="6">
    <source>
        <dbReference type="PROSITE" id="PS51677"/>
    </source>
</evidence>
<gene>
    <name evidence="7" type="ORF">EPUL_004191</name>
</gene>
<organism evidence="7 8">
    <name type="scientific">Erysiphe pulchra</name>
    <dbReference type="NCBI Taxonomy" id="225359"/>
    <lineage>
        <taxon>Eukaryota</taxon>
        <taxon>Fungi</taxon>
        <taxon>Dikarya</taxon>
        <taxon>Ascomycota</taxon>
        <taxon>Pezizomycotina</taxon>
        <taxon>Leotiomycetes</taxon>
        <taxon>Erysiphales</taxon>
        <taxon>Erysiphaceae</taxon>
        <taxon>Erysiphe</taxon>
    </lineage>
</organism>
<dbReference type="AlphaFoldDB" id="A0A2S4PSL7"/>
<dbReference type="PANTHER" id="PTHR10587:SF137">
    <property type="entry name" value="4-DEOXY-4-FORMAMIDO-L-ARABINOSE-PHOSPHOUNDECAPRENOL DEFORMYLASE ARND-RELATED"/>
    <property type="match status" value="1"/>
</dbReference>
<dbReference type="PANTHER" id="PTHR10587">
    <property type="entry name" value="GLYCOSYL TRANSFERASE-RELATED"/>
    <property type="match status" value="1"/>
</dbReference>
<dbReference type="PROSITE" id="PS51677">
    <property type="entry name" value="NODB"/>
    <property type="match status" value="1"/>
</dbReference>
<reference evidence="7 8" key="1">
    <citation type="submission" date="2017-10" db="EMBL/GenBank/DDBJ databases">
        <title>Development of genomic resources for the powdery mildew, Erysiphe pulchra.</title>
        <authorList>
            <person name="Wadl P.A."/>
            <person name="Mack B.M."/>
            <person name="Moore G."/>
            <person name="Beltz S.B."/>
        </authorList>
    </citation>
    <scope>NUCLEOTIDE SEQUENCE [LARGE SCALE GENOMIC DNA]</scope>
    <source>
        <strain evidence="7">Cflorida</strain>
    </source>
</reference>
<dbReference type="InterPro" id="IPR011330">
    <property type="entry name" value="Glyco_hydro/deAcase_b/a-brl"/>
</dbReference>
<evidence type="ECO:0000256" key="4">
    <source>
        <dbReference type="ARBA" id="ARBA00024056"/>
    </source>
</evidence>
<dbReference type="Proteomes" id="UP000237438">
    <property type="component" value="Unassembled WGS sequence"/>
</dbReference>
<keyword evidence="2" id="KW-0119">Carbohydrate metabolism</keyword>
<dbReference type="EMBL" id="PEDP01000760">
    <property type="protein sequence ID" value="POS85016.1"/>
    <property type="molecule type" value="Genomic_DNA"/>
</dbReference>
<keyword evidence="8" id="KW-1185">Reference proteome</keyword>
<proteinExistence type="predicted"/>
<dbReference type="EC" id="3.5.1.41" evidence="4"/>
<dbReference type="Gene3D" id="3.20.20.370">
    <property type="entry name" value="Glycoside hydrolase/deacetylase"/>
    <property type="match status" value="1"/>
</dbReference>
<dbReference type="InterPro" id="IPR002509">
    <property type="entry name" value="NODB_dom"/>
</dbReference>
<accession>A0A2S4PSL7</accession>
<feature type="domain" description="NodB homology" evidence="6">
    <location>
        <begin position="34"/>
        <end position="209"/>
    </location>
</feature>
<evidence type="ECO:0000313" key="7">
    <source>
        <dbReference type="EMBL" id="POS85016.1"/>
    </source>
</evidence>
<dbReference type="OrthoDB" id="407355at2759"/>
<dbReference type="GO" id="GO:0005975">
    <property type="term" value="P:carbohydrate metabolic process"/>
    <property type="evidence" value="ECO:0007669"/>
    <property type="project" value="InterPro"/>
</dbReference>
<evidence type="ECO:0000313" key="8">
    <source>
        <dbReference type="Proteomes" id="UP000237438"/>
    </source>
</evidence>
<evidence type="ECO:0000256" key="2">
    <source>
        <dbReference type="ARBA" id="ARBA00023024"/>
    </source>
</evidence>
<dbReference type="InterPro" id="IPR050248">
    <property type="entry name" value="Polysacc_deacetylase_ArnD"/>
</dbReference>
<dbReference type="Pfam" id="PF01522">
    <property type="entry name" value="Polysacc_deac_1"/>
    <property type="match status" value="1"/>
</dbReference>
<dbReference type="GO" id="GO:0006032">
    <property type="term" value="P:chitin catabolic process"/>
    <property type="evidence" value="ECO:0007669"/>
    <property type="project" value="UniProtKB-KW"/>
</dbReference>
<keyword evidence="2" id="KW-0146">Chitin degradation</keyword>
<name>A0A2S4PSL7_9PEZI</name>
<evidence type="ECO:0000256" key="1">
    <source>
        <dbReference type="ARBA" id="ARBA00001941"/>
    </source>
</evidence>
<evidence type="ECO:0000256" key="3">
    <source>
        <dbReference type="ARBA" id="ARBA00023285"/>
    </source>
</evidence>
<dbReference type="GO" id="GO:0009272">
    <property type="term" value="P:fungal-type cell wall biogenesis"/>
    <property type="evidence" value="ECO:0007669"/>
    <property type="project" value="UniProtKB-ARBA"/>
</dbReference>
<comment type="caution">
    <text evidence="7">The sequence shown here is derived from an EMBL/GenBank/DDBJ whole genome shotgun (WGS) entry which is preliminary data.</text>
</comment>
<keyword evidence="2" id="KW-0624">Polysaccharide degradation</keyword>
<dbReference type="STRING" id="225359.A0A2S4PSL7"/>
<comment type="cofactor">
    <cofactor evidence="1">
        <name>Co(2+)</name>
        <dbReference type="ChEBI" id="CHEBI:48828"/>
    </cofactor>
</comment>
<dbReference type="GO" id="GO:0004099">
    <property type="term" value="F:chitin deacetylase activity"/>
    <property type="evidence" value="ECO:0007669"/>
    <property type="project" value="UniProtKB-EC"/>
</dbReference>
<comment type="catalytic activity">
    <reaction evidence="5">
        <text>[(1-&gt;4)-N-acetyl-beta-D-glucosaminyl](n) + n H2O = chitosan + n acetate</text>
        <dbReference type="Rhea" id="RHEA:10464"/>
        <dbReference type="Rhea" id="RHEA-COMP:9593"/>
        <dbReference type="Rhea" id="RHEA-COMP:9597"/>
        <dbReference type="ChEBI" id="CHEBI:15377"/>
        <dbReference type="ChEBI" id="CHEBI:17029"/>
        <dbReference type="ChEBI" id="CHEBI:30089"/>
        <dbReference type="ChEBI" id="CHEBI:57704"/>
        <dbReference type="EC" id="3.5.1.41"/>
    </reaction>
    <physiologicalReaction direction="left-to-right" evidence="5">
        <dbReference type="Rhea" id="RHEA:10465"/>
    </physiologicalReaction>
</comment>
<sequence>MAYIIYKPPKVLIEYFQRKYPEVVFHLPLPPSKRFIALTLDDAPSSETPRILDLLNIYKVKVTFFVIGKQISDYPEILNRISNEGHEIGIHGWADEPSYKLPLVELQRQIINIETMLPRDPDRVKWFRPGSGWFTRSMIEMLRSINYKVALGSVYPHDPQIKNPRINAAHVLSMVTPGAVIIMHDRRTYSYRQLELVLQGLTADGWGVLTLGNLQKLKMSIEEENLT</sequence>
<dbReference type="SUPFAM" id="SSF88713">
    <property type="entry name" value="Glycoside hydrolase/deacetylase"/>
    <property type="match status" value="1"/>
</dbReference>
<evidence type="ECO:0000256" key="5">
    <source>
        <dbReference type="ARBA" id="ARBA00048494"/>
    </source>
</evidence>